<sequence length="152" mass="16476">MPPVTGTFRHAAASPFYMSFLFYDQTGCILQTGECPAPEFEHQRPGPGCKRLQGQADLTRDYVDLSGNEPVIRERPALLGFDKTRILADDTDTATLRGLPSPCTVLVNGVAHTVDGGELALSCHLPIRLTVVIDAFPYLPFQEVVTCVSPSA</sequence>
<evidence type="ECO:0000313" key="2">
    <source>
        <dbReference type="Proteomes" id="UP001628281"/>
    </source>
</evidence>
<comment type="caution">
    <text evidence="1">The sequence shown here is derived from an EMBL/GenBank/DDBJ whole genome shotgun (WGS) entry which is preliminary data.</text>
</comment>
<dbReference type="EMBL" id="JBJLSN010000033">
    <property type="protein sequence ID" value="MFL7903536.1"/>
    <property type="molecule type" value="Genomic_DNA"/>
</dbReference>
<accession>A0ABW8VE01</accession>
<dbReference type="RefSeq" id="WP_144243662.1">
    <property type="nucleotide sequence ID" value="NZ_CP007796.1"/>
</dbReference>
<organism evidence="1 2">
    <name type="scientific">Azospirillum argentinense</name>
    <dbReference type="NCBI Taxonomy" id="2970906"/>
    <lineage>
        <taxon>Bacteria</taxon>
        <taxon>Pseudomonadati</taxon>
        <taxon>Pseudomonadota</taxon>
        <taxon>Alphaproteobacteria</taxon>
        <taxon>Rhodospirillales</taxon>
        <taxon>Azospirillaceae</taxon>
        <taxon>Azospirillum</taxon>
    </lineage>
</organism>
<proteinExistence type="predicted"/>
<keyword evidence="2" id="KW-1185">Reference proteome</keyword>
<gene>
    <name evidence="1" type="ORF">ACJ41P_20545</name>
</gene>
<reference evidence="1 2" key="1">
    <citation type="submission" date="2024-11" db="EMBL/GenBank/DDBJ databases">
        <title>Draft genome sequences of two bacteria associated to sugarcane roots in Colombia.</title>
        <authorList>
            <person name="Pardo-Diaz S."/>
            <person name="Masmela-Mendoza J."/>
            <person name="Delgadillo-Duran P."/>
            <person name="Bautista E.J."/>
            <person name="Rojas-Tapias D.F."/>
        </authorList>
    </citation>
    <scope>NUCLEOTIDE SEQUENCE [LARGE SCALE GENOMIC DNA]</scope>
    <source>
        <strain evidence="1 2">Ap18</strain>
    </source>
</reference>
<dbReference type="Proteomes" id="UP001628281">
    <property type="component" value="Unassembled WGS sequence"/>
</dbReference>
<protein>
    <submittedName>
        <fullName evidence="1">Uncharacterized protein</fullName>
    </submittedName>
</protein>
<name>A0ABW8VE01_9PROT</name>
<evidence type="ECO:0000313" key="1">
    <source>
        <dbReference type="EMBL" id="MFL7903536.1"/>
    </source>
</evidence>